<organism evidence="2 3">
    <name type="scientific">Metarhizium guizhouense (strain ARSEF 977)</name>
    <dbReference type="NCBI Taxonomy" id="1276136"/>
    <lineage>
        <taxon>Eukaryota</taxon>
        <taxon>Fungi</taxon>
        <taxon>Dikarya</taxon>
        <taxon>Ascomycota</taxon>
        <taxon>Pezizomycotina</taxon>
        <taxon>Sordariomycetes</taxon>
        <taxon>Hypocreomycetidae</taxon>
        <taxon>Hypocreales</taxon>
        <taxon>Clavicipitaceae</taxon>
        <taxon>Metarhizium</taxon>
    </lineage>
</organism>
<keyword evidence="2" id="KW-0808">Transferase</keyword>
<feature type="domain" description="Methyltransferase" evidence="1">
    <location>
        <begin position="73"/>
        <end position="163"/>
    </location>
</feature>
<name>A0A0B4GW81_METGA</name>
<dbReference type="Gene3D" id="3.40.50.150">
    <property type="entry name" value="Vaccinia Virus protein VP39"/>
    <property type="match status" value="1"/>
</dbReference>
<reference evidence="2 3" key="1">
    <citation type="journal article" date="2014" name="Proc. Natl. Acad. Sci. U.S.A.">
        <title>Trajectory and genomic determinants of fungal-pathogen speciation and host adaptation.</title>
        <authorList>
            <person name="Hu X."/>
            <person name="Xiao G."/>
            <person name="Zheng P."/>
            <person name="Shang Y."/>
            <person name="Su Y."/>
            <person name="Zhang X."/>
            <person name="Liu X."/>
            <person name="Zhan S."/>
            <person name="St Leger R.J."/>
            <person name="Wang C."/>
        </authorList>
    </citation>
    <scope>NUCLEOTIDE SEQUENCE [LARGE SCALE GENOMIC DNA]</scope>
    <source>
        <strain evidence="2 3">ARSEF 977</strain>
    </source>
</reference>
<sequence>MGSTATTANVAHETLARVYASSDVAATRALYDEWATTYDAEMADASQNYVGPALAAACVLRTLGPEATARAAVLDAGCGTGLVGLHLARAGARTIDGIDLSPGMLAVARKTGVYRALDAVDMSGPLPPRDGAYAVAVCIGTFTQGHVGPGAMDELVRVVKPQGLVVATVLADIWETGGYAAKVAALVAESRVKLLGAELTDYRQGAGVQARLVVLEVL</sequence>
<dbReference type="GO" id="GO:0010420">
    <property type="term" value="F:polyprenyldihydroxybenzoate methyltransferase activity"/>
    <property type="evidence" value="ECO:0007669"/>
    <property type="project" value="TreeGrafter"/>
</dbReference>
<dbReference type="PANTHER" id="PTHR43464">
    <property type="entry name" value="METHYLTRANSFERASE"/>
    <property type="match status" value="1"/>
</dbReference>
<evidence type="ECO:0000313" key="3">
    <source>
        <dbReference type="Proteomes" id="UP000031192"/>
    </source>
</evidence>
<dbReference type="EMBL" id="AZNH01000122">
    <property type="protein sequence ID" value="KID81761.1"/>
    <property type="molecule type" value="Genomic_DNA"/>
</dbReference>
<dbReference type="InterPro" id="IPR029063">
    <property type="entry name" value="SAM-dependent_MTases_sf"/>
</dbReference>
<dbReference type="PANTHER" id="PTHR43464:SF23">
    <property type="entry name" value="JUVENILE HORMONE ACID O-METHYLTRANSFERASE"/>
    <property type="match status" value="1"/>
</dbReference>
<dbReference type="CDD" id="cd02440">
    <property type="entry name" value="AdoMet_MTases"/>
    <property type="match status" value="1"/>
</dbReference>
<protein>
    <submittedName>
        <fullName evidence="2">Methyltransferase domain-containing protein</fullName>
    </submittedName>
</protein>
<evidence type="ECO:0000313" key="2">
    <source>
        <dbReference type="EMBL" id="KID81761.1"/>
    </source>
</evidence>
<dbReference type="GO" id="GO:0032259">
    <property type="term" value="P:methylation"/>
    <property type="evidence" value="ECO:0007669"/>
    <property type="project" value="UniProtKB-KW"/>
</dbReference>
<dbReference type="SUPFAM" id="SSF53335">
    <property type="entry name" value="S-adenosyl-L-methionine-dependent methyltransferases"/>
    <property type="match status" value="1"/>
</dbReference>
<dbReference type="OrthoDB" id="66144at2759"/>
<keyword evidence="2" id="KW-0489">Methyltransferase</keyword>
<keyword evidence="3" id="KW-1185">Reference proteome</keyword>
<comment type="caution">
    <text evidence="2">The sequence shown here is derived from an EMBL/GenBank/DDBJ whole genome shotgun (WGS) entry which is preliminary data.</text>
</comment>
<dbReference type="InterPro" id="IPR041698">
    <property type="entry name" value="Methyltransf_25"/>
</dbReference>
<dbReference type="Proteomes" id="UP000031192">
    <property type="component" value="Unassembled WGS sequence"/>
</dbReference>
<dbReference type="AlphaFoldDB" id="A0A0B4GW81"/>
<dbReference type="HOGENOM" id="CLU_090201_3_1_1"/>
<accession>A0A0B4GW81</accession>
<evidence type="ECO:0000259" key="1">
    <source>
        <dbReference type="Pfam" id="PF13649"/>
    </source>
</evidence>
<gene>
    <name evidence="2" type="ORF">MGU_10896</name>
</gene>
<proteinExistence type="predicted"/>
<dbReference type="Pfam" id="PF13649">
    <property type="entry name" value="Methyltransf_25"/>
    <property type="match status" value="1"/>
</dbReference>